<sequence>MNIPKLMATQHPDSTIVFTAQDEVKEAIDDVLPLERGGRGCDEKMIDYEGKATPYNQIRAVIEEAKYYDIVPGEDFLITPRIPNPKLEDKDRHLLTITAAITANMYSQLYFNTNAVKYVILPMSSSTLEVAEVQRRIIKVQRLVSEEFSLRGEEIVRLIPLFENAESHMHIDEIIEGLRVALIKEVGLVERNFRIFVGKSDSAINSGHLASSIAIKMALLKMWKWQEDTMFRSYPIVGMGKPPMRGHMAEWVRSEWVDAWKGYYTATIQSALRFNTERKDYVATVLKIAEGRGQKPDLSQLDLQDSLIRIAWKASEVYTREIDRLAEHILFMSKLVIGTRARLETYRRKAKTGKELPRAIKFCAALYSMGLGPTLIGAKVIEDLAKGNGENLDILLRFLPLLKKDWGYDLHLTDLDVFKKYVDDKTYEYIRRDIETVKEYFGELPTPKELPEEYFKLLHEVKTSIENSDISKAKANIVKLAEIRGFLG</sequence>
<evidence type="ECO:0000313" key="5">
    <source>
        <dbReference type="EMBL" id="ALU12407.1"/>
    </source>
</evidence>
<dbReference type="InterPro" id="IPR015813">
    <property type="entry name" value="Pyrv/PenolPyrv_kinase-like_dom"/>
</dbReference>
<dbReference type="PATRIC" id="fig|940295.4.peg.664"/>
<dbReference type="PIRSF" id="PIRSF006677">
    <property type="entry name" value="UCP006677"/>
    <property type="match status" value="1"/>
</dbReference>
<name>A0A0U3FRD2_9CREN</name>
<keyword evidence="1" id="KW-0460">Magnesium</keyword>
<keyword evidence="6" id="KW-1185">Reference proteome</keyword>
<dbReference type="KEGG" id="iis:EYM_03425"/>
<dbReference type="NCBIfam" id="TIGR02751">
    <property type="entry name" value="PEPCase_arch"/>
    <property type="match status" value="1"/>
</dbReference>
<dbReference type="InterPro" id="IPR007566">
    <property type="entry name" value="PEP_COase_arc-type"/>
</dbReference>
<keyword evidence="2" id="KW-0456">Lyase</keyword>
<dbReference type="STRING" id="940295.EYM_03425"/>
<proteinExistence type="predicted"/>
<dbReference type="GO" id="GO:0015977">
    <property type="term" value="P:carbon fixation"/>
    <property type="evidence" value="ECO:0007669"/>
    <property type="project" value="UniProtKB-KW"/>
</dbReference>
<dbReference type="EC" id="4.1.1.31" evidence="4"/>
<dbReference type="Proteomes" id="UP000060778">
    <property type="component" value="Chromosome"/>
</dbReference>
<dbReference type="Pfam" id="PF14010">
    <property type="entry name" value="PEPcase_2"/>
    <property type="match status" value="1"/>
</dbReference>
<dbReference type="OrthoDB" id="85849at2157"/>
<accession>A0A0U3FRD2</accession>
<evidence type="ECO:0000313" key="6">
    <source>
        <dbReference type="Proteomes" id="UP000060778"/>
    </source>
</evidence>
<organism evidence="5 6">
    <name type="scientific">Ignicoccus islandicus DSM 13165</name>
    <dbReference type="NCBI Taxonomy" id="940295"/>
    <lineage>
        <taxon>Archaea</taxon>
        <taxon>Thermoproteota</taxon>
        <taxon>Thermoprotei</taxon>
        <taxon>Desulfurococcales</taxon>
        <taxon>Desulfurococcaceae</taxon>
        <taxon>Ignicoccus</taxon>
    </lineage>
</organism>
<evidence type="ECO:0000256" key="1">
    <source>
        <dbReference type="ARBA" id="ARBA00022842"/>
    </source>
</evidence>
<evidence type="ECO:0000256" key="4">
    <source>
        <dbReference type="NCBIfam" id="TIGR02751"/>
    </source>
</evidence>
<dbReference type="GeneID" id="30680078"/>
<protein>
    <recommendedName>
        <fullName evidence="4">Phosphoenolpyruvate carboxylase</fullName>
        <ecNumber evidence="4">4.1.1.31</ecNumber>
    </recommendedName>
</protein>
<dbReference type="EMBL" id="CP006867">
    <property type="protein sequence ID" value="ALU12407.1"/>
    <property type="molecule type" value="Genomic_DNA"/>
</dbReference>
<keyword evidence="3" id="KW-0120">Carbon dioxide fixation</keyword>
<evidence type="ECO:0000256" key="2">
    <source>
        <dbReference type="ARBA" id="ARBA00023239"/>
    </source>
</evidence>
<reference evidence="5 6" key="1">
    <citation type="submission" date="2013-11" db="EMBL/GenBank/DDBJ databases">
        <title>Comparative genomics of Ignicoccus.</title>
        <authorList>
            <person name="Podar M."/>
        </authorList>
    </citation>
    <scope>NUCLEOTIDE SEQUENCE [LARGE SCALE GENOMIC DNA]</scope>
    <source>
        <strain evidence="5 6">DSM 13165</strain>
    </source>
</reference>
<dbReference type="RefSeq" id="WP_075049664.1">
    <property type="nucleotide sequence ID" value="NZ_CP006867.1"/>
</dbReference>
<evidence type="ECO:0000256" key="3">
    <source>
        <dbReference type="ARBA" id="ARBA00023300"/>
    </source>
</evidence>
<dbReference type="AlphaFoldDB" id="A0A0U3FRD2"/>
<dbReference type="SUPFAM" id="SSF51621">
    <property type="entry name" value="Phosphoenolpyruvate/pyruvate domain"/>
    <property type="match status" value="1"/>
</dbReference>
<dbReference type="GO" id="GO:0006099">
    <property type="term" value="P:tricarboxylic acid cycle"/>
    <property type="evidence" value="ECO:0007669"/>
    <property type="project" value="InterPro"/>
</dbReference>
<dbReference type="GO" id="GO:0008964">
    <property type="term" value="F:phosphoenolpyruvate carboxylase activity"/>
    <property type="evidence" value="ECO:0007669"/>
    <property type="project" value="UniProtKB-UniRule"/>
</dbReference>
<gene>
    <name evidence="5" type="ORF">EYM_03425</name>
</gene>